<accession>A0A229NU75</accession>
<dbReference type="PANTHER" id="PTHR34822:SF1">
    <property type="entry name" value="GRPB FAMILY PROTEIN"/>
    <property type="match status" value="1"/>
</dbReference>
<dbReference type="EMBL" id="NMUQ01000003">
    <property type="protein sequence ID" value="OXM13412.1"/>
    <property type="molecule type" value="Genomic_DNA"/>
</dbReference>
<sequence>MKSPYIQPWTPDWAQRYRQEEAQLSILLGADIIAIHHIGSTSVPAIGYAKPIIDLLAVVRELEAVERHDAALAEFGYEAKGENGIPGRRFYSKGGEVRSHHLHVFKEGAREIDLHLHFKHYLSAHPERACAYGELKLELMRRWPDDRKLYQEGKQPFVNELVQEAEAWAATERNNKDGGMLS</sequence>
<dbReference type="InterPro" id="IPR007344">
    <property type="entry name" value="GrpB/CoaE"/>
</dbReference>
<organism evidence="1 2">
    <name type="scientific">Paenibacillus herberti</name>
    <dbReference type="NCBI Taxonomy" id="1619309"/>
    <lineage>
        <taxon>Bacteria</taxon>
        <taxon>Bacillati</taxon>
        <taxon>Bacillota</taxon>
        <taxon>Bacilli</taxon>
        <taxon>Bacillales</taxon>
        <taxon>Paenibacillaceae</taxon>
        <taxon>Paenibacillus</taxon>
    </lineage>
</organism>
<dbReference type="Proteomes" id="UP000215145">
    <property type="component" value="Unassembled WGS sequence"/>
</dbReference>
<reference evidence="1 2" key="1">
    <citation type="submission" date="2017-07" db="EMBL/GenBank/DDBJ databases">
        <title>Paenibacillus herberti R33 genome sequencing and assembly.</title>
        <authorList>
            <person name="Su W."/>
        </authorList>
    </citation>
    <scope>NUCLEOTIDE SEQUENCE [LARGE SCALE GENOMIC DNA]</scope>
    <source>
        <strain evidence="1 2">R33</strain>
    </source>
</reference>
<dbReference type="Gene3D" id="3.30.460.10">
    <property type="entry name" value="Beta Polymerase, domain 2"/>
    <property type="match status" value="1"/>
</dbReference>
<dbReference type="InterPro" id="IPR043519">
    <property type="entry name" value="NT_sf"/>
</dbReference>
<protein>
    <recommendedName>
        <fullName evidence="3">GrpB family protein</fullName>
    </recommendedName>
</protein>
<dbReference type="SUPFAM" id="SSF81301">
    <property type="entry name" value="Nucleotidyltransferase"/>
    <property type="match status" value="1"/>
</dbReference>
<comment type="caution">
    <text evidence="1">The sequence shown here is derived from an EMBL/GenBank/DDBJ whole genome shotgun (WGS) entry which is preliminary data.</text>
</comment>
<evidence type="ECO:0008006" key="3">
    <source>
        <dbReference type="Google" id="ProtNLM"/>
    </source>
</evidence>
<gene>
    <name evidence="1" type="ORF">CGZ75_20365</name>
</gene>
<dbReference type="PANTHER" id="PTHR34822">
    <property type="entry name" value="GRPB DOMAIN PROTEIN (AFU_ORTHOLOGUE AFUA_1G01530)"/>
    <property type="match status" value="1"/>
</dbReference>
<evidence type="ECO:0000313" key="2">
    <source>
        <dbReference type="Proteomes" id="UP000215145"/>
    </source>
</evidence>
<name>A0A229NU75_9BACL</name>
<evidence type="ECO:0000313" key="1">
    <source>
        <dbReference type="EMBL" id="OXM13412.1"/>
    </source>
</evidence>
<dbReference type="OrthoDB" id="9799092at2"/>
<dbReference type="AlphaFoldDB" id="A0A229NU75"/>
<proteinExistence type="predicted"/>
<keyword evidence="2" id="KW-1185">Reference proteome</keyword>
<dbReference type="Pfam" id="PF04229">
    <property type="entry name" value="GrpB"/>
    <property type="match status" value="1"/>
</dbReference>